<evidence type="ECO:0000256" key="1">
    <source>
        <dbReference type="SAM" id="Phobius"/>
    </source>
</evidence>
<feature type="transmembrane region" description="Helical" evidence="1">
    <location>
        <begin position="159"/>
        <end position="184"/>
    </location>
</feature>
<dbReference type="HOGENOM" id="CLU_393415_0_0_1"/>
<reference evidence="2 3" key="1">
    <citation type="journal article" date="2003" name="PLoS Biol.">
        <title>The genome sequence of Caenorhabditis briggsae: a platform for comparative genomics.</title>
        <authorList>
            <person name="Stein L.D."/>
            <person name="Bao Z."/>
            <person name="Blasiar D."/>
            <person name="Blumenthal T."/>
            <person name="Brent M.R."/>
            <person name="Chen N."/>
            <person name="Chinwalla A."/>
            <person name="Clarke L."/>
            <person name="Clee C."/>
            <person name="Coghlan A."/>
            <person name="Coulson A."/>
            <person name="D'Eustachio P."/>
            <person name="Fitch D.H."/>
            <person name="Fulton L.A."/>
            <person name="Fulton R.E."/>
            <person name="Griffiths-Jones S."/>
            <person name="Harris T.W."/>
            <person name="Hillier L.W."/>
            <person name="Kamath R."/>
            <person name="Kuwabara P.E."/>
            <person name="Mardis E.R."/>
            <person name="Marra M.A."/>
            <person name="Miner T.L."/>
            <person name="Minx P."/>
            <person name="Mullikin J.C."/>
            <person name="Plumb R.W."/>
            <person name="Rogers J."/>
            <person name="Schein J.E."/>
            <person name="Sohrmann M."/>
            <person name="Spieth J."/>
            <person name="Stajich J.E."/>
            <person name="Wei C."/>
            <person name="Willey D."/>
            <person name="Wilson R.K."/>
            <person name="Durbin R."/>
            <person name="Waterston R.H."/>
        </authorList>
    </citation>
    <scope>NUCLEOTIDE SEQUENCE [LARGE SCALE GENOMIC DNA]</scope>
    <source>
        <strain evidence="2 3">AF16</strain>
    </source>
</reference>
<dbReference type="AlphaFoldDB" id="A8WMZ2"/>
<dbReference type="Pfam" id="PF10325">
    <property type="entry name" value="7TM_GPCR_Srz"/>
    <property type="match status" value="1"/>
</dbReference>
<feature type="transmembrane region" description="Helical" evidence="1">
    <location>
        <begin position="12"/>
        <end position="37"/>
    </location>
</feature>
<dbReference type="CTD" id="8574368"/>
<feature type="transmembrane region" description="Helical" evidence="1">
    <location>
        <begin position="427"/>
        <end position="448"/>
    </location>
</feature>
<proteinExistence type="predicted"/>
<dbReference type="WormBase" id="CBG00389">
    <property type="protein sequence ID" value="CBP48527"/>
    <property type="gene ID" value="WBGene00023784"/>
</dbReference>
<dbReference type="InterPro" id="IPR019425">
    <property type="entry name" value="7TM_GPCR_serpentine_rcpt_Srt"/>
</dbReference>
<dbReference type="PANTHER" id="PTHR31720">
    <property type="entry name" value="SERPENTINE RECEPTOR, CLASS Z-RELATED"/>
    <property type="match status" value="1"/>
</dbReference>
<evidence type="ECO:0000313" key="2">
    <source>
        <dbReference type="EMBL" id="CAP21847.2"/>
    </source>
</evidence>
<protein>
    <submittedName>
        <fullName evidence="2">Protein CBG00389</fullName>
    </submittedName>
</protein>
<keyword evidence="1" id="KW-1133">Transmembrane helix</keyword>
<feature type="transmembrane region" description="Helical" evidence="1">
    <location>
        <begin position="553"/>
        <end position="577"/>
    </location>
</feature>
<dbReference type="Proteomes" id="UP000008549">
    <property type="component" value="Unassembled WGS sequence"/>
</dbReference>
<dbReference type="GeneID" id="8574368"/>
<feature type="transmembrane region" description="Helical" evidence="1">
    <location>
        <begin position="116"/>
        <end position="138"/>
    </location>
</feature>
<dbReference type="InterPro" id="IPR018817">
    <property type="entry name" value="7TM_GPCR_serpentine_rcpt_Srz"/>
</dbReference>
<feature type="transmembrane region" description="Helical" evidence="1">
    <location>
        <begin position="263"/>
        <end position="287"/>
    </location>
</feature>
<reference evidence="2 3" key="2">
    <citation type="journal article" date="2011" name="PLoS Genet.">
        <title>Caenorhabditis briggsae recombinant inbred line genotypes reveal inter-strain incompatibility and the evolution of recombination.</title>
        <authorList>
            <person name="Ross J.A."/>
            <person name="Koboldt D.C."/>
            <person name="Staisch J.E."/>
            <person name="Chamberlin H.M."/>
            <person name="Gupta B.P."/>
            <person name="Miller R.D."/>
            <person name="Baird S.E."/>
            <person name="Haag E.S."/>
        </authorList>
    </citation>
    <scope>NUCLEOTIDE SEQUENCE [LARGE SCALE GENOMIC DNA]</scope>
    <source>
        <strain evidence="2 3">AF16</strain>
    </source>
</reference>
<feature type="transmembrane region" description="Helical" evidence="1">
    <location>
        <begin position="385"/>
        <end position="407"/>
    </location>
</feature>
<name>A8WMZ2_CAEBR</name>
<feature type="transmembrane region" description="Helical" evidence="1">
    <location>
        <begin position="478"/>
        <end position="499"/>
    </location>
</feature>
<keyword evidence="1" id="KW-0812">Transmembrane</keyword>
<accession>A8WMZ2</accession>
<dbReference type="RefSeq" id="XP_045091559.1">
    <property type="nucleotide sequence ID" value="XM_045244731.1"/>
</dbReference>
<dbReference type="SUPFAM" id="SSF81321">
    <property type="entry name" value="Family A G protein-coupled receptor-like"/>
    <property type="match status" value="1"/>
</dbReference>
<feature type="transmembrane region" description="Helical" evidence="1">
    <location>
        <begin position="43"/>
        <end position="61"/>
    </location>
</feature>
<feature type="transmembrane region" description="Helical" evidence="1">
    <location>
        <begin position="646"/>
        <end position="664"/>
    </location>
</feature>
<dbReference type="eggNOG" id="ENOG502RAU8">
    <property type="taxonomic scope" value="Eukaryota"/>
</dbReference>
<feature type="transmembrane region" description="Helical" evidence="1">
    <location>
        <begin position="190"/>
        <end position="211"/>
    </location>
</feature>
<dbReference type="KEGG" id="cbr:CBG_00389"/>
<dbReference type="PANTHER" id="PTHR31720:SF3">
    <property type="entry name" value="SERPENTINE RECEPTOR, CLASS Z-RELATED"/>
    <property type="match status" value="1"/>
</dbReference>
<dbReference type="InParanoid" id="A8WMZ2"/>
<keyword evidence="3" id="KW-1185">Reference proteome</keyword>
<feature type="transmembrane region" description="Helical" evidence="1">
    <location>
        <begin position="670"/>
        <end position="692"/>
    </location>
</feature>
<feature type="transmembrane region" description="Helical" evidence="1">
    <location>
        <begin position="307"/>
        <end position="330"/>
    </location>
</feature>
<feature type="transmembrane region" description="Helical" evidence="1">
    <location>
        <begin position="583"/>
        <end position="605"/>
    </location>
</feature>
<evidence type="ECO:0000313" key="4">
    <source>
        <dbReference type="WormBase" id="CBG00389"/>
    </source>
</evidence>
<dbReference type="EMBL" id="HE600968">
    <property type="protein sequence ID" value="CAP21847.2"/>
    <property type="molecule type" value="Genomic_DNA"/>
</dbReference>
<organism evidence="2 3">
    <name type="scientific">Caenorhabditis briggsae</name>
    <dbReference type="NCBI Taxonomy" id="6238"/>
    <lineage>
        <taxon>Eukaryota</taxon>
        <taxon>Metazoa</taxon>
        <taxon>Ecdysozoa</taxon>
        <taxon>Nematoda</taxon>
        <taxon>Chromadorea</taxon>
        <taxon>Rhabditida</taxon>
        <taxon>Rhabditina</taxon>
        <taxon>Rhabditomorpha</taxon>
        <taxon>Rhabditoidea</taxon>
        <taxon>Rhabditidae</taxon>
        <taxon>Peloderinae</taxon>
        <taxon>Caenorhabditis</taxon>
    </lineage>
</organism>
<dbReference type="STRING" id="6238.A8WMZ2"/>
<feature type="transmembrane region" description="Helical" evidence="1">
    <location>
        <begin position="81"/>
        <end position="104"/>
    </location>
</feature>
<gene>
    <name evidence="2 4" type="ORF">CBG00389</name>
    <name evidence="2" type="ORF">CBG_00389</name>
</gene>
<feature type="transmembrane region" description="Helical" evidence="1">
    <location>
        <begin position="342"/>
        <end position="364"/>
    </location>
</feature>
<evidence type="ECO:0000313" key="3">
    <source>
        <dbReference type="Proteomes" id="UP000008549"/>
    </source>
</evidence>
<keyword evidence="1" id="KW-0472">Membrane</keyword>
<dbReference type="Pfam" id="PF10321">
    <property type="entry name" value="7TM_GPCR_Srt"/>
    <property type="match status" value="1"/>
</dbReference>
<sequence length="701" mass="81402">MLIVLVISVGSTYYFGLGQMLLIHFTILISVSIFFALHIIAQVFHLLISILAVLKFLLYFVPKTENFIVLAQKTIHKRIRWIYFVYGVKEAYNAYGFLGCVFGQCRKQEKWELEFNYTIGFFTLKSVLIVSSFLYVPIVISIKKLSNLRVVQETQPQKYIIWQAMITMMVKSISLPVATVYLYYDNQYEIDITLVILFLIITDIILLPLIIQISYLSCNKRNVEALVQILFCCNLCKSLWNRIQLKIMIHPVLYNCTGTDIHVVTHVLIGVLYFFLGFIAQTLYILVLKSFWFKKPFWEHACYRIMFFLGIPDILSLIVCAEFAGIWSLLGLHSCYDMEFSIISGCLVFGTWHMSCFYVLILAFNRSCELVAPNISRLIFNGKPLKLVLCLPISYFVYFTFFTKPLIYNVHESAFMLNPLTKATMNFYPELFTVYGFIINNFFVIFFIAVNYSTICIYLLYHSCSTSIQKVSKVYRQITVQCLVVCTCHFIGCFLYIYMQCRQMPNVFRIIAQLAWIGNHASSMSQKKETNISVDPFTGQDVLKTKAFSWREIHLQIFFLTIPLPLFFIVTGILQINDCDTSLAIWMIIMGIMIGVELIHVSVFFHRAAVQKNEMDLEDDDIFDHYEPLKDPIVKRIVRIHSVTGLLSYFGGVKCYLILIGSWWCSGMVFWPSLLISLFYWVTMAALVVYTCKYKNRKMII</sequence>